<dbReference type="EMBL" id="JAJBZG010000001">
    <property type="protein sequence ID" value="MCB7479679.1"/>
    <property type="molecule type" value="Genomic_DNA"/>
</dbReference>
<protein>
    <submittedName>
        <fullName evidence="5">HYR domain-containing protein</fullName>
    </submittedName>
</protein>
<dbReference type="PANTHER" id="PTHR24273">
    <property type="entry name" value="FI04643P-RELATED"/>
    <property type="match status" value="1"/>
</dbReference>
<name>A0A9X1LG16_9FLAO</name>
<feature type="domain" description="HYR" evidence="4">
    <location>
        <begin position="650"/>
        <end position="737"/>
    </location>
</feature>
<dbReference type="NCBIfam" id="TIGR04183">
    <property type="entry name" value="Por_Secre_tail"/>
    <property type="match status" value="1"/>
</dbReference>
<dbReference type="PANTHER" id="PTHR24273:SF32">
    <property type="entry name" value="HYALIN"/>
    <property type="match status" value="1"/>
</dbReference>
<feature type="domain" description="HYR" evidence="4">
    <location>
        <begin position="739"/>
        <end position="825"/>
    </location>
</feature>
<accession>A0A9X1LG16</accession>
<feature type="domain" description="Cadherin" evidence="3">
    <location>
        <begin position="689"/>
        <end position="831"/>
    </location>
</feature>
<keyword evidence="1" id="KW-0732">Signal</keyword>
<dbReference type="PROSITE" id="PS50825">
    <property type="entry name" value="HYR"/>
    <property type="match status" value="3"/>
</dbReference>
<dbReference type="GO" id="GO:0016020">
    <property type="term" value="C:membrane"/>
    <property type="evidence" value="ECO:0007669"/>
    <property type="project" value="InterPro"/>
</dbReference>
<sequence length="1321" mass="143903">MGQDPATQVPSYEHLNGVDLGTASSNSPENIIISTAVDSQGFIYTLSFGNGVDKLNPNGTINESQLISAADLESPLDIEVDSSGKIYIADYFESGSCLDNGKVKIFSSNGNLENEIAKSYFRPLGLAIDRDDKIYIAEYYDGSTCENGEESRIRVFNQDGNFIDGTNNVEIPYRLAVNSNYKLFVSQAGNDNPQVLIFDENLNQNGTLSNVISPGSIFIDEFDFIHIIEYAGRVDFEKFLNYDQLGFFELLVLASNIQQGINNNEFGFKIFNPTQGFEYYYQDGEIRFPVDIAINNLVCDSKLYLNNANISGTSLQFDLEIYERTPSFDLIDPIAECVGDFDLPLVNGSASISVEDINNGSTDNCGIESITLSQTTFTAADVYDVVMIVTDNAGNKDTCTVKVTVTGDEEPSLEITCVGTKEVQLLDDQPVTVLAEDIVSSDTSGLSFSPASFEFDCSDIGTQDIEITATDEETGATDFCVVAITVKDEKDPVVNCVAAGKEFQLENGSVTIAVSDIELSSSDNCGISTKTLSETTFTTSGTKNITLFVEDEAGNISDCTTSIEILPEEVPYEFKCIGDLTVNLGEEAQNSSVTEIPTSDFITSDISNLDLELSLQQFTCEDIGTNPLTIRATDKETGDEYSCTVNVTVKDVGAPLIICPAEAQTREIPANGIYVLPEVVDMFGISDNCAADEELVIVQDPPPGTEFTEEGDYEIILTATDPYDNTETCEVTYRLTKSSDTVAPEISCPENISFENDTGVCGAVINFQDAMATDDSGGEVTIQRTDNIDLISGNVFPVGTYTISYTATDESNNVSDCSFEIEVIDSQAPVLECKSSYELSFPRGETRILEPEELLNSFRDNCEGQDISLSLDRSQFTEEDDGQTINVTVTAFDSKNNSTSCVVPVNIVVVEEDELVLSCIDEYLIMADENCNYRVPDFSEILNYNPATASITQSIEAGSIIRAETSIEVTASFEDQIQSCTIALNFEDDISPTISCPGDQVLNITEGGVARVPDFSDQIDADDNCGIVEVIQDPLPGTEITTDTNISISVLDAAGNRVSCDFELQLMTGDELMISCPADKILEWDENCSFTLPDYTGEAEVFNGNGLEVIQDPLPGTVVTDSEFEVSLRVENGSDSDSCSFKISLEDNTPPVLQLNNVSRNLNGEGIAFISFEDIDNGSFDSCDPDVTYTLSKSVFSCKELGTNLVQVTAEDSSGNTSSGSVTVSITDEFDFCEAPPTQGSEYIFIYPNPNTGSFKVATPADVTIQRLEVFDHRGRFIAAKDYEENVSEYALELGPLQEAVYVVKIITNKEMLHKRFIFKY</sequence>
<dbReference type="CDD" id="cd05819">
    <property type="entry name" value="NHL"/>
    <property type="match status" value="1"/>
</dbReference>
<dbReference type="InterPro" id="IPR003410">
    <property type="entry name" value="HYR_dom"/>
</dbReference>
<gene>
    <name evidence="5" type="ORF">LGQ90_00240</name>
</gene>
<dbReference type="InterPro" id="IPR013783">
    <property type="entry name" value="Ig-like_fold"/>
</dbReference>
<dbReference type="Gene3D" id="2.120.10.30">
    <property type="entry name" value="TolB, C-terminal domain"/>
    <property type="match status" value="1"/>
</dbReference>
<organism evidence="5 6">
    <name type="scientific">Christiangramia sediminis</name>
    <dbReference type="NCBI Taxonomy" id="2881336"/>
    <lineage>
        <taxon>Bacteria</taxon>
        <taxon>Pseudomonadati</taxon>
        <taxon>Bacteroidota</taxon>
        <taxon>Flavobacteriia</taxon>
        <taxon>Flavobacteriales</taxon>
        <taxon>Flavobacteriaceae</taxon>
        <taxon>Christiangramia</taxon>
    </lineage>
</organism>
<keyword evidence="6" id="KW-1185">Reference proteome</keyword>
<dbReference type="Pfam" id="PF18962">
    <property type="entry name" value="Por_Secre_tail"/>
    <property type="match status" value="1"/>
</dbReference>
<dbReference type="GO" id="GO:0005509">
    <property type="term" value="F:calcium ion binding"/>
    <property type="evidence" value="ECO:0007669"/>
    <property type="project" value="InterPro"/>
</dbReference>
<dbReference type="Gene3D" id="2.60.40.10">
    <property type="entry name" value="Immunoglobulins"/>
    <property type="match status" value="1"/>
</dbReference>
<proteinExistence type="predicted"/>
<evidence type="ECO:0000259" key="3">
    <source>
        <dbReference type="PROSITE" id="PS50268"/>
    </source>
</evidence>
<dbReference type="Pfam" id="PF02494">
    <property type="entry name" value="HYR"/>
    <property type="match status" value="2"/>
</dbReference>
<dbReference type="Proteomes" id="UP001139414">
    <property type="component" value="Unassembled WGS sequence"/>
</dbReference>
<comment type="caution">
    <text evidence="5">The sequence shown here is derived from an EMBL/GenBank/DDBJ whole genome shotgun (WGS) entry which is preliminary data.</text>
</comment>
<evidence type="ECO:0000313" key="5">
    <source>
        <dbReference type="EMBL" id="MCB7479679.1"/>
    </source>
</evidence>
<evidence type="ECO:0000313" key="6">
    <source>
        <dbReference type="Proteomes" id="UP001139414"/>
    </source>
</evidence>
<dbReference type="GO" id="GO:0007156">
    <property type="term" value="P:homophilic cell adhesion via plasma membrane adhesion molecules"/>
    <property type="evidence" value="ECO:0007669"/>
    <property type="project" value="InterPro"/>
</dbReference>
<feature type="domain" description="HYR" evidence="4">
    <location>
        <begin position="987"/>
        <end position="1068"/>
    </location>
</feature>
<dbReference type="InterPro" id="IPR011042">
    <property type="entry name" value="6-blade_b-propeller_TolB-like"/>
</dbReference>
<keyword evidence="2" id="KW-0677">Repeat</keyword>
<reference evidence="5" key="1">
    <citation type="submission" date="2021-10" db="EMBL/GenBank/DDBJ databases">
        <title>Gramella sp. ASW11-100T, isolated from marine sediment.</title>
        <authorList>
            <person name="Xia C."/>
        </authorList>
    </citation>
    <scope>NUCLEOTIDE SEQUENCE</scope>
    <source>
        <strain evidence="5">ASW11-100</strain>
    </source>
</reference>
<dbReference type="InterPro" id="IPR002126">
    <property type="entry name" value="Cadherin-like_dom"/>
</dbReference>
<dbReference type="InterPro" id="IPR026444">
    <property type="entry name" value="Secre_tail"/>
</dbReference>
<dbReference type="PROSITE" id="PS50268">
    <property type="entry name" value="CADHERIN_2"/>
    <property type="match status" value="1"/>
</dbReference>
<evidence type="ECO:0000256" key="1">
    <source>
        <dbReference type="ARBA" id="ARBA00022729"/>
    </source>
</evidence>
<dbReference type="RefSeq" id="WP_229336912.1">
    <property type="nucleotide sequence ID" value="NZ_JAJBZG010000001.1"/>
</dbReference>
<dbReference type="SUPFAM" id="SSF101898">
    <property type="entry name" value="NHL repeat"/>
    <property type="match status" value="1"/>
</dbReference>
<evidence type="ECO:0000259" key="4">
    <source>
        <dbReference type="PROSITE" id="PS50825"/>
    </source>
</evidence>
<evidence type="ECO:0000256" key="2">
    <source>
        <dbReference type="ARBA" id="ARBA00022737"/>
    </source>
</evidence>